<dbReference type="AlphaFoldDB" id="A0A6G1E5L0"/>
<dbReference type="PANTHER" id="PTHR45224:SF3">
    <property type="entry name" value="OS11G0506300 PROTEIN"/>
    <property type="match status" value="1"/>
</dbReference>
<keyword evidence="3" id="KW-1185">Reference proteome</keyword>
<organism evidence="2 3">
    <name type="scientific">Oryza meyeriana var. granulata</name>
    <dbReference type="NCBI Taxonomy" id="110450"/>
    <lineage>
        <taxon>Eukaryota</taxon>
        <taxon>Viridiplantae</taxon>
        <taxon>Streptophyta</taxon>
        <taxon>Embryophyta</taxon>
        <taxon>Tracheophyta</taxon>
        <taxon>Spermatophyta</taxon>
        <taxon>Magnoliopsida</taxon>
        <taxon>Liliopsida</taxon>
        <taxon>Poales</taxon>
        <taxon>Poaceae</taxon>
        <taxon>BOP clade</taxon>
        <taxon>Oryzoideae</taxon>
        <taxon>Oryzeae</taxon>
        <taxon>Oryzinae</taxon>
        <taxon>Oryza</taxon>
        <taxon>Oryza meyeriana</taxon>
    </lineage>
</organism>
<name>A0A6G1E5L0_9ORYZ</name>
<protein>
    <recommendedName>
        <fullName evidence="4">No apical meristem-associated C-terminal domain-containing protein</fullName>
    </recommendedName>
</protein>
<dbReference type="PANTHER" id="PTHR45224">
    <property type="entry name" value="OS01G0527900 PROTEIN-RELATED"/>
    <property type="match status" value="1"/>
</dbReference>
<dbReference type="OrthoDB" id="1689470at2759"/>
<dbReference type="EMBL" id="SPHZ02000005">
    <property type="protein sequence ID" value="KAF0920060.1"/>
    <property type="molecule type" value="Genomic_DNA"/>
</dbReference>
<evidence type="ECO:0000256" key="1">
    <source>
        <dbReference type="SAM" id="MobiDB-lite"/>
    </source>
</evidence>
<evidence type="ECO:0000313" key="3">
    <source>
        <dbReference type="Proteomes" id="UP000479710"/>
    </source>
</evidence>
<gene>
    <name evidence="2" type="ORF">E2562_032751</name>
</gene>
<reference evidence="2 3" key="1">
    <citation type="submission" date="2019-11" db="EMBL/GenBank/DDBJ databases">
        <title>Whole genome sequence of Oryza granulata.</title>
        <authorList>
            <person name="Li W."/>
        </authorList>
    </citation>
    <scope>NUCLEOTIDE SEQUENCE [LARGE SCALE GENOMIC DNA]</scope>
    <source>
        <strain evidence="3">cv. Menghai</strain>
        <tissue evidence="2">Leaf</tissue>
    </source>
</reference>
<evidence type="ECO:0000313" key="2">
    <source>
        <dbReference type="EMBL" id="KAF0920060.1"/>
    </source>
</evidence>
<comment type="caution">
    <text evidence="2">The sequence shown here is derived from an EMBL/GenBank/DDBJ whole genome shotgun (WGS) entry which is preliminary data.</text>
</comment>
<dbReference type="Proteomes" id="UP000479710">
    <property type="component" value="Unassembled WGS sequence"/>
</dbReference>
<feature type="region of interest" description="Disordered" evidence="1">
    <location>
        <begin position="367"/>
        <end position="407"/>
    </location>
</feature>
<accession>A0A6G1E5L0</accession>
<evidence type="ECO:0008006" key="4">
    <source>
        <dbReference type="Google" id="ProtNLM"/>
    </source>
</evidence>
<sequence>MRQEEELAAAAAARQLLGEVAARERKAAAARAQKGLASARKRKGLAAAQMRKGGGSRADALEQMGEGRAVGRAASPTPFSNGSCFFTAVGPFTSAVHSPKSQPWMFPQSSDPATWDNNPTPPGGFTNFIQPHLSQNFHFVGGPAQYAPFKSSRPIDNPTTVEEISTPISSMENNNFINIDSGDDLPRTEKRIIWTQEEDVRLISSWLYNSTDPIIGADNNKGLKQARKRNKSDNGANEGEIEADLEEVEELLRPIGQKKAKKVAQDKKVKAKLFDSDVEELNTFCKLQSEEHANRLKMLEVQQKLSSEKLEQAKLAHLAANEQKEAAKEQKEARMFETYNRLLSQDVGTMSDEEKACLERNRWNGHSNLSMLPEEGSAPDQGLGSAATSEDLEAPDQALGAAASEHLEAPIDALETKDLEELQDFDSSEIYSIDDFIAEDEKLESFRRKIGEKLKAKIQGQSSEPPRHRRR</sequence>
<feature type="region of interest" description="Disordered" evidence="1">
    <location>
        <begin position="28"/>
        <end position="59"/>
    </location>
</feature>
<feature type="compositionally biased region" description="Low complexity" evidence="1">
    <location>
        <begin position="29"/>
        <end position="38"/>
    </location>
</feature>
<proteinExistence type="predicted"/>